<keyword evidence="9" id="KW-0762">Sugar transport</keyword>
<keyword evidence="4 7" id="KW-0812">Transmembrane</keyword>
<evidence type="ECO:0000256" key="2">
    <source>
        <dbReference type="ARBA" id="ARBA00022448"/>
    </source>
</evidence>
<evidence type="ECO:0000256" key="5">
    <source>
        <dbReference type="ARBA" id="ARBA00022989"/>
    </source>
</evidence>
<comment type="subcellular location">
    <subcellularLocation>
        <location evidence="1 7">Cell membrane</location>
        <topology evidence="1 7">Multi-pass membrane protein</topology>
    </subcellularLocation>
</comment>
<proteinExistence type="inferred from homology"/>
<evidence type="ECO:0000259" key="8">
    <source>
        <dbReference type="PROSITE" id="PS50928"/>
    </source>
</evidence>
<dbReference type="Pfam" id="PF00528">
    <property type="entry name" value="BPD_transp_1"/>
    <property type="match status" value="1"/>
</dbReference>
<keyword evidence="6 7" id="KW-0472">Membrane</keyword>
<evidence type="ECO:0000313" key="10">
    <source>
        <dbReference type="Proteomes" id="UP000681526"/>
    </source>
</evidence>
<dbReference type="PANTHER" id="PTHR43744">
    <property type="entry name" value="ABC TRANSPORTER PERMEASE PROTEIN MG189-RELATED-RELATED"/>
    <property type="match status" value="1"/>
</dbReference>
<keyword evidence="5 7" id="KW-1133">Transmembrane helix</keyword>
<evidence type="ECO:0000256" key="6">
    <source>
        <dbReference type="ARBA" id="ARBA00023136"/>
    </source>
</evidence>
<reference evidence="9 10" key="1">
    <citation type="submission" date="2021-04" db="EMBL/GenBank/DDBJ databases">
        <authorList>
            <person name="Rakotoarivonina H."/>
        </authorList>
    </citation>
    <scope>NUCLEOTIDE SEQUENCE [LARGE SCALE GENOMIC DNA]</scope>
    <source>
        <strain evidence="9 10">XE</strain>
    </source>
</reference>
<dbReference type="InterPro" id="IPR035906">
    <property type="entry name" value="MetI-like_sf"/>
</dbReference>
<feature type="transmembrane region" description="Helical" evidence="7">
    <location>
        <begin position="104"/>
        <end position="126"/>
    </location>
</feature>
<dbReference type="PANTHER" id="PTHR43744:SF8">
    <property type="entry name" value="SN-GLYCEROL-3-PHOSPHATE TRANSPORT SYSTEM PERMEASE PROTEIN UGPE"/>
    <property type="match status" value="1"/>
</dbReference>
<evidence type="ECO:0000313" key="9">
    <source>
        <dbReference type="EMBL" id="CAG5082545.1"/>
    </source>
</evidence>
<organism evidence="9 10">
    <name type="scientific">Thermobacillus xylanilyticus</name>
    <dbReference type="NCBI Taxonomy" id="76633"/>
    <lineage>
        <taxon>Bacteria</taxon>
        <taxon>Bacillati</taxon>
        <taxon>Bacillota</taxon>
        <taxon>Bacilli</taxon>
        <taxon>Bacillales</taxon>
        <taxon>Paenibacillaceae</taxon>
        <taxon>Thermobacillus</taxon>
    </lineage>
</organism>
<feature type="transmembrane region" description="Helical" evidence="7">
    <location>
        <begin position="68"/>
        <end position="92"/>
    </location>
</feature>
<dbReference type="Proteomes" id="UP000681526">
    <property type="component" value="Unassembled WGS sequence"/>
</dbReference>
<keyword evidence="10" id="KW-1185">Reference proteome</keyword>
<keyword evidence="2 7" id="KW-0813">Transport</keyword>
<feature type="domain" description="ABC transmembrane type-1" evidence="8">
    <location>
        <begin position="69"/>
        <end position="256"/>
    </location>
</feature>
<protein>
    <submittedName>
        <fullName evidence="9">ABC-type sugar transport system, permease component</fullName>
    </submittedName>
</protein>
<dbReference type="RefSeq" id="WP_244860455.1">
    <property type="nucleotide sequence ID" value="NZ_CAJRAY010000026.1"/>
</dbReference>
<comment type="caution">
    <text evidence="9">The sequence shown here is derived from an EMBL/GenBank/DDBJ whole genome shotgun (WGS) entry which is preliminary data.</text>
</comment>
<dbReference type="Gene3D" id="1.10.3720.10">
    <property type="entry name" value="MetI-like"/>
    <property type="match status" value="1"/>
</dbReference>
<comment type="similarity">
    <text evidence="7">Belongs to the binding-protein-dependent transport system permease family.</text>
</comment>
<feature type="transmembrane region" description="Helical" evidence="7">
    <location>
        <begin position="138"/>
        <end position="159"/>
    </location>
</feature>
<feature type="transmembrane region" description="Helical" evidence="7">
    <location>
        <begin position="12"/>
        <end position="33"/>
    </location>
</feature>
<evidence type="ECO:0000256" key="1">
    <source>
        <dbReference type="ARBA" id="ARBA00004651"/>
    </source>
</evidence>
<dbReference type="SUPFAM" id="SSF161098">
    <property type="entry name" value="MetI-like"/>
    <property type="match status" value="1"/>
</dbReference>
<dbReference type="PROSITE" id="PS50928">
    <property type="entry name" value="ABC_TM1"/>
    <property type="match status" value="1"/>
</dbReference>
<sequence length="274" mass="30228">MKMNMTLRSILATTGIALLSLFSLLPFYIMIIMGTHVNEDLFRKIVLLPGSYLIENFKTVAASRFDLAYWNSFVVSAASTVLSVFVSAFAGFAFAKYDFKHKNLIFSAILLTMMIPSQLGIVAYVIEMRYLGLSGTLMPLILPWIANAFGVFWMTQFIKGAVPNEVLESARIDGCSDLGLFFRIVPAFIMPAVTTLSLLVFLWSWNNYLLPLIIINNPDLYTIPLSITTLGDAYRTDLAAQILGLSIGTLPVLMLFAFGSKSFIRGLTAGSVKG</sequence>
<evidence type="ECO:0000256" key="3">
    <source>
        <dbReference type="ARBA" id="ARBA00022475"/>
    </source>
</evidence>
<dbReference type="EMBL" id="CAJRAY010000026">
    <property type="protein sequence ID" value="CAG5082545.1"/>
    <property type="molecule type" value="Genomic_DNA"/>
</dbReference>
<dbReference type="CDD" id="cd06261">
    <property type="entry name" value="TM_PBP2"/>
    <property type="match status" value="1"/>
</dbReference>
<evidence type="ECO:0000256" key="7">
    <source>
        <dbReference type="RuleBase" id="RU363032"/>
    </source>
</evidence>
<feature type="transmembrane region" description="Helical" evidence="7">
    <location>
        <begin position="180"/>
        <end position="203"/>
    </location>
</feature>
<dbReference type="InterPro" id="IPR000515">
    <property type="entry name" value="MetI-like"/>
</dbReference>
<keyword evidence="3" id="KW-1003">Cell membrane</keyword>
<gene>
    <name evidence="9" type="primary">txxe 921-araQ</name>
    <name evidence="9" type="ORF">TXXE_06070</name>
</gene>
<evidence type="ECO:0000256" key="4">
    <source>
        <dbReference type="ARBA" id="ARBA00022692"/>
    </source>
</evidence>
<accession>A0ABN7RSQ1</accession>
<name>A0ABN7RSQ1_THEXY</name>
<feature type="transmembrane region" description="Helical" evidence="7">
    <location>
        <begin position="238"/>
        <end position="258"/>
    </location>
</feature>